<dbReference type="PROSITE" id="PS51257">
    <property type="entry name" value="PROKAR_LIPOPROTEIN"/>
    <property type="match status" value="1"/>
</dbReference>
<accession>A0A6B3VQQ4</accession>
<dbReference type="AlphaFoldDB" id="A0A6B3VQQ4"/>
<keyword evidence="1" id="KW-0732">Signal</keyword>
<gene>
    <name evidence="3" type="ORF">G4D64_01845</name>
    <name evidence="2" type="ORF">H1Z61_01850</name>
</gene>
<comment type="caution">
    <text evidence="3">The sequence shown here is derived from an EMBL/GenBank/DDBJ whole genome shotgun (WGS) entry which is preliminary data.</text>
</comment>
<evidence type="ECO:0000313" key="3">
    <source>
        <dbReference type="EMBL" id="NEY80289.1"/>
    </source>
</evidence>
<evidence type="ECO:0000313" key="4">
    <source>
        <dbReference type="Proteomes" id="UP000472971"/>
    </source>
</evidence>
<dbReference type="EMBL" id="JAAIWN010000002">
    <property type="protein sequence ID" value="NEY80289.1"/>
    <property type="molecule type" value="Genomic_DNA"/>
</dbReference>
<reference evidence="2 5" key="2">
    <citation type="submission" date="2020-07" db="EMBL/GenBank/DDBJ databases">
        <authorList>
            <person name="Feng H."/>
        </authorList>
    </citation>
    <scope>NUCLEOTIDE SEQUENCE [LARGE SCALE GENOMIC DNA]</scope>
    <source>
        <strain evidence="2">S-12</strain>
        <strain evidence="5">s-12</strain>
    </source>
</reference>
<name>A0A6B3VQQ4_9BACI</name>
<evidence type="ECO:0000256" key="1">
    <source>
        <dbReference type="SAM" id="SignalP"/>
    </source>
</evidence>
<sequence>MKRLVILIIHTMLILLFLCACTTNDNQYKSEQALHSKLKKTFTEPPKKINPNATSYLYTDNTKNTTRINSNTVIDEAVIVSQMMWPATHEGNQPEIVILAPVEKWQTSLSASNLIHHPYNGTLLFINETNIPEKTLQEITRLNPKGSKDGTKIILIGEVSEEVLEALSMYNYIQLFGEDPAHSAQIIDEFYAQLTDSYPENIIIVSSDNKAKLYSIPAMGWSAYMPDPILFVSKDVLPKETITALKQRKKANIYILGPEKIISKQVEEELTKYGNVVRIFGETPVTNAIQFATFKDQKTGFGWGITESSHAISFVSTKTPDLAFGAAAFSHIGKHAPIILLQEGQLTDDVYNFLADIKPIIRKDSPKQYYNHGFLFGTMNNIPHETQGIVDDKLEIYVQD</sequence>
<dbReference type="Proteomes" id="UP000472971">
    <property type="component" value="Unassembled WGS sequence"/>
</dbReference>
<proteinExistence type="predicted"/>
<keyword evidence="4" id="KW-1185">Reference proteome</keyword>
<protein>
    <submittedName>
        <fullName evidence="3">Cell wall-binding repeat-containing protein</fullName>
    </submittedName>
</protein>
<dbReference type="RefSeq" id="WP_163239527.1">
    <property type="nucleotide sequence ID" value="NZ_JAAIWN010000002.1"/>
</dbReference>
<dbReference type="EMBL" id="JACEIO010000002">
    <property type="protein sequence ID" value="MBA4535914.1"/>
    <property type="molecule type" value="Genomic_DNA"/>
</dbReference>
<organism evidence="3 4">
    <name type="scientific">Bacillus aquiflavi</name>
    <dbReference type="NCBI Taxonomy" id="2672567"/>
    <lineage>
        <taxon>Bacteria</taxon>
        <taxon>Bacillati</taxon>
        <taxon>Bacillota</taxon>
        <taxon>Bacilli</taxon>
        <taxon>Bacillales</taxon>
        <taxon>Bacillaceae</taxon>
        <taxon>Bacillus</taxon>
    </lineage>
</organism>
<dbReference type="Proteomes" id="UP000570010">
    <property type="component" value="Unassembled WGS sequence"/>
</dbReference>
<evidence type="ECO:0000313" key="5">
    <source>
        <dbReference type="Proteomes" id="UP000570010"/>
    </source>
</evidence>
<evidence type="ECO:0000313" key="2">
    <source>
        <dbReference type="EMBL" id="MBA4535914.1"/>
    </source>
</evidence>
<feature type="signal peptide" evidence="1">
    <location>
        <begin position="1"/>
        <end position="22"/>
    </location>
</feature>
<reference evidence="3 4" key="1">
    <citation type="submission" date="2020-02" db="EMBL/GenBank/DDBJ databases">
        <title>Bacillus aquiflavi sp. nov., isolated from yellow water of strong flavor Chinese baijiu in Yibin region of China.</title>
        <authorList>
            <person name="Xie J."/>
        </authorList>
    </citation>
    <scope>NUCLEOTIDE SEQUENCE [LARGE SCALE GENOMIC DNA]</scope>
    <source>
        <strain evidence="3 4">3H-10</strain>
    </source>
</reference>
<feature type="chain" id="PRO_5038247417" evidence="1">
    <location>
        <begin position="23"/>
        <end position="400"/>
    </location>
</feature>